<dbReference type="InterPro" id="IPR029044">
    <property type="entry name" value="Nucleotide-diphossugar_trans"/>
</dbReference>
<evidence type="ECO:0000313" key="2">
    <source>
        <dbReference type="EMBL" id="CAH1790244.1"/>
    </source>
</evidence>
<feature type="transmembrane region" description="Helical" evidence="1">
    <location>
        <begin position="31"/>
        <end position="50"/>
    </location>
</feature>
<proteinExistence type="predicted"/>
<keyword evidence="1" id="KW-1133">Transmembrane helix</keyword>
<name>A0A8S4P7R0_OWEFU</name>
<evidence type="ECO:0000313" key="3">
    <source>
        <dbReference type="Proteomes" id="UP000749559"/>
    </source>
</evidence>
<feature type="non-terminal residue" evidence="2">
    <location>
        <position position="1"/>
    </location>
</feature>
<dbReference type="Gene3D" id="3.90.550.20">
    <property type="match status" value="1"/>
</dbReference>
<dbReference type="InterPro" id="IPR007577">
    <property type="entry name" value="GlycoTrfase_DXD_sugar-bd_CS"/>
</dbReference>
<protein>
    <submittedName>
        <fullName evidence="2">Uncharacterized protein</fullName>
    </submittedName>
</protein>
<reference evidence="2" key="1">
    <citation type="submission" date="2022-03" db="EMBL/GenBank/DDBJ databases">
        <authorList>
            <person name="Martin C."/>
        </authorList>
    </citation>
    <scope>NUCLEOTIDE SEQUENCE</scope>
</reference>
<dbReference type="OrthoDB" id="409543at2759"/>
<organism evidence="2 3">
    <name type="scientific">Owenia fusiformis</name>
    <name type="common">Polychaete worm</name>
    <dbReference type="NCBI Taxonomy" id="6347"/>
    <lineage>
        <taxon>Eukaryota</taxon>
        <taxon>Metazoa</taxon>
        <taxon>Spiralia</taxon>
        <taxon>Lophotrochozoa</taxon>
        <taxon>Annelida</taxon>
        <taxon>Polychaeta</taxon>
        <taxon>Sedentaria</taxon>
        <taxon>Canalipalpata</taxon>
        <taxon>Sabellida</taxon>
        <taxon>Oweniida</taxon>
        <taxon>Oweniidae</taxon>
        <taxon>Owenia</taxon>
    </lineage>
</organism>
<dbReference type="AlphaFoldDB" id="A0A8S4P7R0"/>
<dbReference type="SUPFAM" id="SSF53448">
    <property type="entry name" value="Nucleotide-diphospho-sugar transferases"/>
    <property type="match status" value="1"/>
</dbReference>
<sequence length="624" mass="73183">VYQDKCESFGNQLIRNSQQPSKMRNLRSPNSAYRILSWLLLLVFITYIIVSIRLSMVEYSCQTSCPTFQTQPYDLDNKQLPRSSQTPDVKQDFKEDIREDVIENEEFAQPPGEEFARGESPHEKRLLPDLAPNTVHYIWCGLRWFEYSHYLSVKSVIKYIQPDRIMFHIEHWPRMDRKRYNQWFDEIRETFPFFTVIREASDGSVCAPDNKVKFMLQTLNNGGIVVGDDTVFVDFPLKFRKFKVINALNKTGSGYALAQRNIMTTMIDLTLNSKPLTGDISLETLGAPSEDPSGIAVSRCTTRDEYTSSNNPNIHCINLNGESWNPRDIWARDDKIGRLFRTIYYGKPNIPKPNKSYDNLVPNIAHLVWLEGGRMDFLFYLGVLSLLYVVEVDYVYIHGNHEPTGAYWQKIKDHERLKFIYRERPNTIYKNDVNELSHVTDLFRVDIMIKYGGIYVDTDTCFVRPLDREIRSYDAVASYDWIDWDLPYPDTINFGVTLGKRNAKYWHLFQESMKDYVDKEWSYNALRLPYKVQERHPELINLDPHLQVICFQFKCHPTWYPNYHNASIHHENTNSIKNWRNDTYAFHWTLPTPPELRSMEAAVQSKTIFAEIAQFVLKKAGLLK</sequence>
<dbReference type="PANTHER" id="PTHR46830">
    <property type="entry name" value="TRANSFERASE, PUTATIVE-RELATED"/>
    <property type="match status" value="1"/>
</dbReference>
<keyword evidence="1" id="KW-0812">Transmembrane</keyword>
<dbReference type="PANTHER" id="PTHR46830:SF1">
    <property type="entry name" value="ALPHA-1,4-N-ACETYLGLUCOSAMINYLTRANSFERASE"/>
    <property type="match status" value="1"/>
</dbReference>
<accession>A0A8S4P7R0</accession>
<comment type="caution">
    <text evidence="2">The sequence shown here is derived from an EMBL/GenBank/DDBJ whole genome shotgun (WGS) entry which is preliminary data.</text>
</comment>
<gene>
    <name evidence="2" type="ORF">OFUS_LOCUS15480</name>
</gene>
<keyword evidence="1" id="KW-0472">Membrane</keyword>
<keyword evidence="3" id="KW-1185">Reference proteome</keyword>
<dbReference type="EMBL" id="CAIIXF020000007">
    <property type="protein sequence ID" value="CAH1790244.1"/>
    <property type="molecule type" value="Genomic_DNA"/>
</dbReference>
<dbReference type="Proteomes" id="UP000749559">
    <property type="component" value="Unassembled WGS sequence"/>
</dbReference>
<dbReference type="Pfam" id="PF04488">
    <property type="entry name" value="Gly_transf_sug"/>
    <property type="match status" value="1"/>
</dbReference>
<evidence type="ECO:0000256" key="1">
    <source>
        <dbReference type="SAM" id="Phobius"/>
    </source>
</evidence>